<keyword evidence="4" id="KW-1133">Transmembrane helix</keyword>
<dbReference type="InterPro" id="IPR038213">
    <property type="entry name" value="IFI6/IFI27-like_sf"/>
</dbReference>
<evidence type="ECO:0000256" key="2">
    <source>
        <dbReference type="ARBA" id="ARBA00007262"/>
    </source>
</evidence>
<gene>
    <name evidence="6" type="ORF">M436DRAFT_61126</name>
</gene>
<dbReference type="Proteomes" id="UP000027730">
    <property type="component" value="Unassembled WGS sequence"/>
</dbReference>
<evidence type="ECO:0000256" key="1">
    <source>
        <dbReference type="ARBA" id="ARBA00004141"/>
    </source>
</evidence>
<dbReference type="GO" id="GO:0016020">
    <property type="term" value="C:membrane"/>
    <property type="evidence" value="ECO:0007669"/>
    <property type="project" value="UniProtKB-SubCell"/>
</dbReference>
<dbReference type="OrthoDB" id="440424at2759"/>
<dbReference type="InterPro" id="IPR009311">
    <property type="entry name" value="IFI6/IFI27-like"/>
</dbReference>
<name>A0A074WRK4_9PEZI</name>
<evidence type="ECO:0000256" key="4">
    <source>
        <dbReference type="ARBA" id="ARBA00022989"/>
    </source>
</evidence>
<proteinExistence type="inferred from homology"/>
<dbReference type="HOGENOM" id="CLU_1815425_0_0_1"/>
<dbReference type="GeneID" id="25413129"/>
<sequence>MHMQEIITSDKPVTVRSSRWTKLVLDKLYKAMLELVAKIGEIREKLSPMMRKVIEEAEHFAHELEEFQEEHPILTASIETTALAVLIAVLAPFLLEALGFGVEGVVEGSLAARFQSLYPDVPYGSLFSKLQSFAVRYGKSLV</sequence>
<evidence type="ECO:0000313" key="6">
    <source>
        <dbReference type="EMBL" id="KEQ75815.1"/>
    </source>
</evidence>
<protein>
    <submittedName>
        <fullName evidence="6">Uncharacterized protein</fullName>
    </submittedName>
</protein>
<dbReference type="EMBL" id="KL584704">
    <property type="protein sequence ID" value="KEQ75815.1"/>
    <property type="molecule type" value="Genomic_DNA"/>
</dbReference>
<reference evidence="6 7" key="1">
    <citation type="journal article" date="2014" name="BMC Genomics">
        <title>Genome sequencing of four Aureobasidium pullulans varieties: biotechnological potential, stress tolerance, and description of new species.</title>
        <authorList>
            <person name="Gostin Ar C."/>
            <person name="Ohm R.A."/>
            <person name="Kogej T."/>
            <person name="Sonjak S."/>
            <person name="Turk M."/>
            <person name="Zajc J."/>
            <person name="Zalar P."/>
            <person name="Grube M."/>
            <person name="Sun H."/>
            <person name="Han J."/>
            <person name="Sharma A."/>
            <person name="Chiniquy J."/>
            <person name="Ngan C.Y."/>
            <person name="Lipzen A."/>
            <person name="Barry K."/>
            <person name="Grigoriev I.V."/>
            <person name="Gunde-Cimerman N."/>
        </authorList>
    </citation>
    <scope>NUCLEOTIDE SEQUENCE [LARGE SCALE GENOMIC DNA]</scope>
    <source>
        <strain evidence="6 7">CBS 147.97</strain>
    </source>
</reference>
<evidence type="ECO:0000256" key="5">
    <source>
        <dbReference type="ARBA" id="ARBA00023136"/>
    </source>
</evidence>
<dbReference type="RefSeq" id="XP_013430261.1">
    <property type="nucleotide sequence ID" value="XM_013574807.1"/>
</dbReference>
<accession>A0A074WRK4</accession>
<dbReference type="Gene3D" id="6.10.110.10">
    <property type="match status" value="1"/>
</dbReference>
<dbReference type="STRING" id="1043004.A0A074WRK4"/>
<comment type="similarity">
    <text evidence="2">Belongs to the IFI6/IFI27 family.</text>
</comment>
<evidence type="ECO:0000313" key="7">
    <source>
        <dbReference type="Proteomes" id="UP000027730"/>
    </source>
</evidence>
<keyword evidence="5" id="KW-0472">Membrane</keyword>
<keyword evidence="7" id="KW-1185">Reference proteome</keyword>
<dbReference type="Pfam" id="PF06140">
    <property type="entry name" value="Ifi-6-16"/>
    <property type="match status" value="1"/>
</dbReference>
<organism evidence="6 7">
    <name type="scientific">Aureobasidium namibiae CBS 147.97</name>
    <dbReference type="NCBI Taxonomy" id="1043004"/>
    <lineage>
        <taxon>Eukaryota</taxon>
        <taxon>Fungi</taxon>
        <taxon>Dikarya</taxon>
        <taxon>Ascomycota</taxon>
        <taxon>Pezizomycotina</taxon>
        <taxon>Dothideomycetes</taxon>
        <taxon>Dothideomycetidae</taxon>
        <taxon>Dothideales</taxon>
        <taxon>Saccotheciaceae</taxon>
        <taxon>Aureobasidium</taxon>
    </lineage>
</organism>
<evidence type="ECO:0000256" key="3">
    <source>
        <dbReference type="ARBA" id="ARBA00022692"/>
    </source>
</evidence>
<keyword evidence="3" id="KW-0812">Transmembrane</keyword>
<dbReference type="AlphaFoldDB" id="A0A074WRK4"/>
<comment type="subcellular location">
    <subcellularLocation>
        <location evidence="1">Membrane</location>
        <topology evidence="1">Multi-pass membrane protein</topology>
    </subcellularLocation>
</comment>